<accession>A0A922MAL1</accession>
<comment type="caution">
    <text evidence="1">The sequence shown here is derived from an EMBL/GenBank/DDBJ whole genome shotgun (WGS) entry which is preliminary data.</text>
</comment>
<dbReference type="EMBL" id="JACEFF010000673">
    <property type="protein sequence ID" value="KAH9633068.1"/>
    <property type="molecule type" value="Genomic_DNA"/>
</dbReference>
<evidence type="ECO:0000313" key="2">
    <source>
        <dbReference type="Proteomes" id="UP000814243"/>
    </source>
</evidence>
<protein>
    <submittedName>
        <fullName evidence="1">Uncharacterized protein</fullName>
    </submittedName>
</protein>
<sequence length="216" mass="23250">MNPVVPVTESLFSTSLSTFGVPTPPPNSPYSPLQLELLNCSQRVLLTDKDHTKMEEAKLGKACLPDSLCCPGDQRQMLDSIGVMQPLTIKTEQAKRSCNTCLTNSPKKVMHTDSGCSRTNPVTWLGVAGQNVQVQVKREPQHVQVSELVAVKLEQASPGNKPDHPPPAIPASLNNGSIPVGIAVARQRVGDAGLLAALSQKDNQQRMHDIGKLFCV</sequence>
<reference evidence="1" key="1">
    <citation type="journal article" date="2021" name="G3 (Bethesda)">
        <title>Genome and transcriptome analysis of the beet armyworm Spodoptera exigua reveals targets for pest control. .</title>
        <authorList>
            <person name="Simon S."/>
            <person name="Breeschoten T."/>
            <person name="Jansen H.J."/>
            <person name="Dirks R.P."/>
            <person name="Schranz M.E."/>
            <person name="Ros V.I.D."/>
        </authorList>
    </citation>
    <scope>NUCLEOTIDE SEQUENCE</scope>
    <source>
        <strain evidence="1">TB_SE_WUR_2020</strain>
    </source>
</reference>
<proteinExistence type="predicted"/>
<evidence type="ECO:0000313" key="1">
    <source>
        <dbReference type="EMBL" id="KAH9633068.1"/>
    </source>
</evidence>
<gene>
    <name evidence="1" type="ORF">HF086_010177</name>
</gene>
<dbReference type="Proteomes" id="UP000814243">
    <property type="component" value="Unassembled WGS sequence"/>
</dbReference>
<organism evidence="1 2">
    <name type="scientific">Spodoptera exigua</name>
    <name type="common">Beet armyworm</name>
    <name type="synonym">Noctua fulgens</name>
    <dbReference type="NCBI Taxonomy" id="7107"/>
    <lineage>
        <taxon>Eukaryota</taxon>
        <taxon>Metazoa</taxon>
        <taxon>Ecdysozoa</taxon>
        <taxon>Arthropoda</taxon>
        <taxon>Hexapoda</taxon>
        <taxon>Insecta</taxon>
        <taxon>Pterygota</taxon>
        <taxon>Neoptera</taxon>
        <taxon>Endopterygota</taxon>
        <taxon>Lepidoptera</taxon>
        <taxon>Glossata</taxon>
        <taxon>Ditrysia</taxon>
        <taxon>Noctuoidea</taxon>
        <taxon>Noctuidae</taxon>
        <taxon>Amphipyrinae</taxon>
        <taxon>Spodoptera</taxon>
    </lineage>
</organism>
<name>A0A922MAL1_SPOEX</name>
<dbReference type="AlphaFoldDB" id="A0A922MAL1"/>